<dbReference type="EMBL" id="PFGP01000052">
    <property type="protein sequence ID" value="PIW66608.1"/>
    <property type="molecule type" value="Genomic_DNA"/>
</dbReference>
<dbReference type="PROSITE" id="PS51257">
    <property type="entry name" value="PROKAR_LIPOPROTEIN"/>
    <property type="match status" value="1"/>
</dbReference>
<proteinExistence type="predicted"/>
<feature type="chain" id="PRO_5014344480" description="PIG-L family deacetylase" evidence="1">
    <location>
        <begin position="20"/>
        <end position="454"/>
    </location>
</feature>
<organism evidence="2 3">
    <name type="scientific">Candidatus Taenaricola geysiri</name>
    <dbReference type="NCBI Taxonomy" id="1974752"/>
    <lineage>
        <taxon>Bacteria</taxon>
        <taxon>Pseudomonadati</taxon>
        <taxon>Candidatus Omnitrophota</taxon>
        <taxon>Candidatus Taenaricola</taxon>
    </lineage>
</organism>
<dbReference type="Pfam" id="PF02585">
    <property type="entry name" value="PIG-L"/>
    <property type="match status" value="1"/>
</dbReference>
<dbReference type="PANTHER" id="PTHR12993">
    <property type="entry name" value="N-ACETYLGLUCOSAMINYL-PHOSPHATIDYLINOSITOL DE-N-ACETYLASE-RELATED"/>
    <property type="match status" value="1"/>
</dbReference>
<evidence type="ECO:0000256" key="1">
    <source>
        <dbReference type="SAM" id="SignalP"/>
    </source>
</evidence>
<dbReference type="GO" id="GO:0016811">
    <property type="term" value="F:hydrolase activity, acting on carbon-nitrogen (but not peptide) bonds, in linear amides"/>
    <property type="evidence" value="ECO:0007669"/>
    <property type="project" value="TreeGrafter"/>
</dbReference>
<dbReference type="InterPro" id="IPR003737">
    <property type="entry name" value="GlcNAc_PI_deacetylase-related"/>
</dbReference>
<sequence length="454" mass="52528">MKKLFFFCIIFFITVSCFAQKQEASFPLIPDFTKNDRILIFAPHPDDESIGTAGVIQKALDAGAGVWVCCYTNGDANQLAFIMYEKRFTFRKGEFLHMGSVRKKETLDALKFLGVGADRVFFLGYPDFGTMRIMLKHWGNTKPYKSLFTRVSKVPYKENLSWGSPYTGESILRDVKAVFLDVKPTKIFVSHPADTNGDHQSLYLFLRVALWDLEARLKAPQIYPYLVHCARWPEPRGFYPDMALMPPEWFMNFQIHWMSLVLSAEEINKKNQAFDFYKSQIPYNPRYLHTFARSNELFGDYPVLKLKDSSPARVDWQESFGPEAIIKEKDRDKDNVFLFYAKSEGKLYIKLSLSRKITKGVTSSIYLLPYSRNTDFADMPKIRLAITRTRLRAYDKKNRVFISHAKMSIVDNDSILIEFPLASLNFPDYILSRARIHTDAVASDLSAWRVLELE</sequence>
<evidence type="ECO:0000313" key="3">
    <source>
        <dbReference type="Proteomes" id="UP000231267"/>
    </source>
</evidence>
<evidence type="ECO:0008006" key="4">
    <source>
        <dbReference type="Google" id="ProtNLM"/>
    </source>
</evidence>
<comment type="caution">
    <text evidence="2">The sequence shown here is derived from an EMBL/GenBank/DDBJ whole genome shotgun (WGS) entry which is preliminary data.</text>
</comment>
<dbReference type="InterPro" id="IPR024078">
    <property type="entry name" value="LmbE-like_dom_sf"/>
</dbReference>
<feature type="signal peptide" evidence="1">
    <location>
        <begin position="1"/>
        <end position="19"/>
    </location>
</feature>
<protein>
    <recommendedName>
        <fullName evidence="4">PIG-L family deacetylase</fullName>
    </recommendedName>
</protein>
<reference evidence="2 3" key="1">
    <citation type="submission" date="2017-09" db="EMBL/GenBank/DDBJ databases">
        <title>Depth-based differentiation of microbial function through sediment-hosted aquifers and enrichment of novel symbionts in the deep terrestrial subsurface.</title>
        <authorList>
            <person name="Probst A.J."/>
            <person name="Ladd B."/>
            <person name="Jarett J.K."/>
            <person name="Geller-Mcgrath D.E."/>
            <person name="Sieber C.M."/>
            <person name="Emerson J.B."/>
            <person name="Anantharaman K."/>
            <person name="Thomas B.C."/>
            <person name="Malmstrom R."/>
            <person name="Stieglmeier M."/>
            <person name="Klingl A."/>
            <person name="Woyke T."/>
            <person name="Ryan C.M."/>
            <person name="Banfield J.F."/>
        </authorList>
    </citation>
    <scope>NUCLEOTIDE SEQUENCE [LARGE SCALE GENOMIC DNA]</scope>
    <source>
        <strain evidence="2">CG12_big_fil_rev_8_21_14_0_65_43_15</strain>
    </source>
</reference>
<dbReference type="AlphaFoldDB" id="A0A2J0LFH6"/>
<dbReference type="PANTHER" id="PTHR12993:SF29">
    <property type="entry name" value="BLR3841 PROTEIN"/>
    <property type="match status" value="1"/>
</dbReference>
<dbReference type="Proteomes" id="UP000231267">
    <property type="component" value="Unassembled WGS sequence"/>
</dbReference>
<dbReference type="SUPFAM" id="SSF102588">
    <property type="entry name" value="LmbE-like"/>
    <property type="match status" value="1"/>
</dbReference>
<gene>
    <name evidence="2" type="ORF">COW11_02445</name>
</gene>
<name>A0A2J0LFH6_9BACT</name>
<keyword evidence="1" id="KW-0732">Signal</keyword>
<accession>A0A2J0LFH6</accession>
<evidence type="ECO:0000313" key="2">
    <source>
        <dbReference type="EMBL" id="PIW66608.1"/>
    </source>
</evidence>
<dbReference type="Gene3D" id="3.40.50.10320">
    <property type="entry name" value="LmbE-like"/>
    <property type="match status" value="1"/>
</dbReference>